<proteinExistence type="predicted"/>
<keyword evidence="4" id="KW-1185">Reference proteome</keyword>
<feature type="compositionally biased region" description="Polar residues" evidence="1">
    <location>
        <begin position="32"/>
        <end position="74"/>
    </location>
</feature>
<feature type="compositionally biased region" description="Polar residues" evidence="1">
    <location>
        <begin position="1"/>
        <end position="11"/>
    </location>
</feature>
<keyword evidence="2" id="KW-0812">Transmembrane</keyword>
<dbReference type="OrthoDB" id="5869318at2759"/>
<gene>
    <name evidence="3" type="ORF">CAEBREN_29985</name>
</gene>
<dbReference type="STRING" id="135651.G0NFJ9"/>
<keyword evidence="2" id="KW-0472">Membrane</keyword>
<feature type="region of interest" description="Disordered" evidence="1">
    <location>
        <begin position="1"/>
        <end position="135"/>
    </location>
</feature>
<dbReference type="InParanoid" id="G0NFJ9"/>
<dbReference type="AlphaFoldDB" id="G0NFJ9"/>
<dbReference type="Proteomes" id="UP000008068">
    <property type="component" value="Unassembled WGS sequence"/>
</dbReference>
<evidence type="ECO:0000256" key="1">
    <source>
        <dbReference type="SAM" id="MobiDB-lite"/>
    </source>
</evidence>
<dbReference type="EMBL" id="GL379876">
    <property type="protein sequence ID" value="EGT59612.1"/>
    <property type="molecule type" value="Genomic_DNA"/>
</dbReference>
<organism evidence="4">
    <name type="scientific">Caenorhabditis brenneri</name>
    <name type="common">Nematode worm</name>
    <dbReference type="NCBI Taxonomy" id="135651"/>
    <lineage>
        <taxon>Eukaryota</taxon>
        <taxon>Metazoa</taxon>
        <taxon>Ecdysozoa</taxon>
        <taxon>Nematoda</taxon>
        <taxon>Chromadorea</taxon>
        <taxon>Rhabditida</taxon>
        <taxon>Rhabditina</taxon>
        <taxon>Rhabditomorpha</taxon>
        <taxon>Rhabditoidea</taxon>
        <taxon>Rhabditidae</taxon>
        <taxon>Peloderinae</taxon>
        <taxon>Caenorhabditis</taxon>
    </lineage>
</organism>
<feature type="transmembrane region" description="Helical" evidence="2">
    <location>
        <begin position="151"/>
        <end position="174"/>
    </location>
</feature>
<dbReference type="eggNOG" id="ENOG502S3CZ">
    <property type="taxonomic scope" value="Eukaryota"/>
</dbReference>
<feature type="compositionally biased region" description="Low complexity" evidence="1">
    <location>
        <begin position="92"/>
        <end position="103"/>
    </location>
</feature>
<evidence type="ECO:0000313" key="4">
    <source>
        <dbReference type="Proteomes" id="UP000008068"/>
    </source>
</evidence>
<evidence type="ECO:0000313" key="3">
    <source>
        <dbReference type="EMBL" id="EGT59612.1"/>
    </source>
</evidence>
<name>G0NFJ9_CAEBE</name>
<keyword evidence="2" id="KW-1133">Transmembrane helix</keyword>
<protein>
    <submittedName>
        <fullName evidence="3">Uncharacterized protein</fullName>
    </submittedName>
</protein>
<evidence type="ECO:0000256" key="2">
    <source>
        <dbReference type="SAM" id="Phobius"/>
    </source>
</evidence>
<reference evidence="4" key="1">
    <citation type="submission" date="2011-07" db="EMBL/GenBank/DDBJ databases">
        <authorList>
            <consortium name="Caenorhabditis brenneri Sequencing and Analysis Consortium"/>
            <person name="Wilson R.K."/>
        </authorList>
    </citation>
    <scope>NUCLEOTIDE SEQUENCE [LARGE SCALE GENOMIC DNA]</scope>
    <source>
        <strain evidence="4">PB2801</strain>
    </source>
</reference>
<accession>G0NFJ9</accession>
<dbReference type="HOGENOM" id="CLU_892067_0_0_1"/>
<sequence length="312" mass="34298">MTGQRKNSSWANLVDVGGDPKKQPPPRPAAPMSTTFSVNSRASSLMGLQQNQQPTVFTTQFSTQGQPLQPQKVYSNDPRLVSIPRPAGTIHSSGSMQGSRSASLVLAPNPSPPTIQKRKGRKDSKDKNSGGPKRNRLQEIKNFCSRSSTCGWLLCLLLTLVVAAVIAIILSQVLPTPKEAQFSWNAPLALTNGQNSTSKIDMKVEKGDRIRFQIQGAPPIKGNYINYYDFNQNQVVVIDQSLNANGKNLYCFILPLDRSSMPNAGDVRKAAKSSVLRRDQTDGWQQVWSWIPAPMQMTSSVSALRSIDNFRT</sequence>